<dbReference type="InterPro" id="IPR038922">
    <property type="entry name" value="HYPK_UBA"/>
</dbReference>
<evidence type="ECO:0000256" key="1">
    <source>
        <dbReference type="SAM" id="MobiDB-lite"/>
    </source>
</evidence>
<feature type="region of interest" description="Disordered" evidence="1">
    <location>
        <begin position="1"/>
        <end position="32"/>
    </location>
</feature>
<dbReference type="Proteomes" id="UP000711488">
    <property type="component" value="Unassembled WGS sequence"/>
</dbReference>
<evidence type="ECO:0000313" key="4">
    <source>
        <dbReference type="Proteomes" id="UP000694843"/>
    </source>
</evidence>
<reference evidence="3" key="2">
    <citation type="journal article" date="2018" name="Environ. Sci. Technol.">
        <title>The Toxicogenome of Hyalella azteca: A Model for Sediment Ecotoxicology and Evolutionary Toxicology.</title>
        <authorList>
            <person name="Poynton H.C."/>
            <person name="Hasenbein S."/>
            <person name="Benoit J.B."/>
            <person name="Sepulveda M.S."/>
            <person name="Poelchau M.F."/>
            <person name="Hughes D.S.T."/>
            <person name="Murali S.C."/>
            <person name="Chen S."/>
            <person name="Glastad K.M."/>
            <person name="Goodisman M.A.D."/>
            <person name="Werren J.H."/>
            <person name="Vineis J.H."/>
            <person name="Bowen J.L."/>
            <person name="Friedrich M."/>
            <person name="Jones J."/>
            <person name="Robertson H.M."/>
            <person name="Feyereisen R."/>
            <person name="Mechler-Hickson A."/>
            <person name="Mathers N."/>
            <person name="Lee C.E."/>
            <person name="Colbourne J.K."/>
            <person name="Biales A."/>
            <person name="Johnston J.S."/>
            <person name="Wellborn G.A."/>
            <person name="Rosendale A.J."/>
            <person name="Cridge A.G."/>
            <person name="Munoz-Torres M.C."/>
            <person name="Bain P.A."/>
            <person name="Manny A.R."/>
            <person name="Major K.M."/>
            <person name="Lambert F.N."/>
            <person name="Vulpe C.D."/>
            <person name="Tuck P."/>
            <person name="Blalock B.J."/>
            <person name="Lin Y.Y."/>
            <person name="Smith M.E."/>
            <person name="Ochoa-Acuna H."/>
            <person name="Chen M.M."/>
            <person name="Childers C.P."/>
            <person name="Qu J."/>
            <person name="Dugan S."/>
            <person name="Lee S.L."/>
            <person name="Chao H."/>
            <person name="Dinh H."/>
            <person name="Han Y."/>
            <person name="Doddapaneni H."/>
            <person name="Worley K.C."/>
            <person name="Muzny D.M."/>
            <person name="Gibbs R.A."/>
            <person name="Richards S."/>
        </authorList>
    </citation>
    <scope>NUCLEOTIDE SEQUENCE</scope>
    <source>
        <strain evidence="3">HAZT.00-mixed</strain>
        <tissue evidence="3">Whole organism</tissue>
    </source>
</reference>
<dbReference type="Gene3D" id="1.10.8.10">
    <property type="entry name" value="DNA helicase RuvA subunit, C-terminal domain"/>
    <property type="match status" value="1"/>
</dbReference>
<dbReference type="GeneID" id="108675856"/>
<dbReference type="AlphaFoldDB" id="A0A6A0HA28"/>
<dbReference type="PANTHER" id="PTHR31184">
    <property type="entry name" value="HUNTINGTIN-INTERACTING PROTEIN K FAMILY MEMBER"/>
    <property type="match status" value="1"/>
</dbReference>
<feature type="domain" description="Nascent polypeptide-associated complex subunit alpha-like UBA" evidence="2">
    <location>
        <begin position="73"/>
        <end position="112"/>
    </location>
</feature>
<feature type="compositionally biased region" description="Acidic residues" evidence="1">
    <location>
        <begin position="1"/>
        <end position="10"/>
    </location>
</feature>
<reference evidence="3" key="3">
    <citation type="submission" date="2019-06" db="EMBL/GenBank/DDBJ databases">
        <authorList>
            <person name="Poynton C."/>
            <person name="Hasenbein S."/>
            <person name="Benoit J.B."/>
            <person name="Sepulveda M.S."/>
            <person name="Poelchau M.F."/>
            <person name="Murali S.C."/>
            <person name="Chen S."/>
            <person name="Glastad K.M."/>
            <person name="Werren J.H."/>
            <person name="Vineis J.H."/>
            <person name="Bowen J.L."/>
            <person name="Friedrich M."/>
            <person name="Jones J."/>
            <person name="Robertson H.M."/>
            <person name="Feyereisen R."/>
            <person name="Mechler-Hickson A."/>
            <person name="Mathers N."/>
            <person name="Lee C.E."/>
            <person name="Colbourne J.K."/>
            <person name="Biales A."/>
            <person name="Johnston J.S."/>
            <person name="Wellborn G.A."/>
            <person name="Rosendale A.J."/>
            <person name="Cridge A.G."/>
            <person name="Munoz-Torres M.C."/>
            <person name="Bain P.A."/>
            <person name="Manny A.R."/>
            <person name="Major K.M."/>
            <person name="Lambert F.N."/>
            <person name="Vulpe C.D."/>
            <person name="Tuck P."/>
            <person name="Blalock B.J."/>
            <person name="Lin Y.-Y."/>
            <person name="Smith M.E."/>
            <person name="Ochoa-Acuna H."/>
            <person name="Chen M.-J.M."/>
            <person name="Childers C.P."/>
            <person name="Qu J."/>
            <person name="Dugan S."/>
            <person name="Lee S.L."/>
            <person name="Chao H."/>
            <person name="Dinh H."/>
            <person name="Han Y."/>
            <person name="Doddapaneni H."/>
            <person name="Worley K.C."/>
            <person name="Muzny D.M."/>
            <person name="Gibbs R.A."/>
            <person name="Richards S."/>
        </authorList>
    </citation>
    <scope>NUCLEOTIDE SEQUENCE</scope>
    <source>
        <strain evidence="3">HAZT.00-mixed</strain>
        <tissue evidence="3">Whole organism</tissue>
    </source>
</reference>
<name>A0A6A0HA28_HYAAZ</name>
<evidence type="ECO:0000313" key="5">
    <source>
        <dbReference type="RefSeq" id="XP_018019393.1"/>
    </source>
</evidence>
<dbReference type="Proteomes" id="UP000694843">
    <property type="component" value="Unplaced"/>
</dbReference>
<dbReference type="RefSeq" id="XP_018019393.1">
    <property type="nucleotide sequence ID" value="XM_018163904.2"/>
</dbReference>
<dbReference type="OrthoDB" id="285219at2759"/>
<dbReference type="OMA" id="IIGDRRN"/>
<dbReference type="GO" id="GO:0043066">
    <property type="term" value="P:negative regulation of apoptotic process"/>
    <property type="evidence" value="ECO:0007669"/>
    <property type="project" value="TreeGrafter"/>
</dbReference>
<keyword evidence="4" id="KW-1185">Reference proteome</keyword>
<dbReference type="InterPro" id="IPR044034">
    <property type="entry name" value="NAC-like_UBA"/>
</dbReference>
<dbReference type="KEGG" id="hazt:108675856"/>
<reference evidence="5" key="4">
    <citation type="submission" date="2025-04" db="UniProtKB">
        <authorList>
            <consortium name="RefSeq"/>
        </authorList>
    </citation>
    <scope>IDENTIFICATION</scope>
    <source>
        <tissue evidence="5">Whole organism</tissue>
    </source>
</reference>
<reference evidence="3" key="1">
    <citation type="submission" date="2014-08" db="EMBL/GenBank/DDBJ databases">
        <authorList>
            <person name="Murali S."/>
            <person name="Richards S."/>
            <person name="Bandaranaike D."/>
            <person name="Bellair M."/>
            <person name="Blankenburg K."/>
            <person name="Chao H."/>
            <person name="Dinh H."/>
            <person name="Doddapaneni H."/>
            <person name="Dugan-Rocha S."/>
            <person name="Elkadiri S."/>
            <person name="Gnanaolivu R."/>
            <person name="Hughes D."/>
            <person name="Lee S."/>
            <person name="Li M."/>
            <person name="Ming W."/>
            <person name="Munidasa M."/>
            <person name="Muniz J."/>
            <person name="Nguyen L."/>
            <person name="Osuji N."/>
            <person name="Pu L.-L."/>
            <person name="Puazo M."/>
            <person name="Skinner E."/>
            <person name="Qu C."/>
            <person name="Quiroz J."/>
            <person name="Raj R."/>
            <person name="Weissenberger G."/>
            <person name="Xin Y."/>
            <person name="Zou X."/>
            <person name="Han Y."/>
            <person name="Worley K."/>
            <person name="Muzny D."/>
            <person name="Gibbs R."/>
        </authorList>
    </citation>
    <scope>NUCLEOTIDE SEQUENCE</scope>
    <source>
        <strain evidence="3">HAZT.00-mixed</strain>
        <tissue evidence="3">Whole organism</tissue>
    </source>
</reference>
<proteinExistence type="predicted"/>
<gene>
    <name evidence="5" type="primary">LOC108675856</name>
    <name evidence="3" type="ORF">HAZT_HAZT000283</name>
</gene>
<sequence>MADENVINEDLDSRNKEKKEKKHDSGAADLERVTNYAEEKEIKSDADILSVINNVKRQEYADKLQRDQELSKVAIKKQDVELIMRELEVTKQVAERSLREHKGNLSATLVMLTD</sequence>
<accession>A0A6A0HA28</accession>
<evidence type="ECO:0000259" key="2">
    <source>
        <dbReference type="Pfam" id="PF19026"/>
    </source>
</evidence>
<dbReference type="InterPro" id="IPR052617">
    <property type="entry name" value="Huntingtin-int_K"/>
</dbReference>
<evidence type="ECO:0000313" key="3">
    <source>
        <dbReference type="EMBL" id="KAA0201845.1"/>
    </source>
</evidence>
<dbReference type="PANTHER" id="PTHR31184:SF2">
    <property type="entry name" value="HUNTINGTIN-INTERACTING PROTEIN K"/>
    <property type="match status" value="1"/>
</dbReference>
<dbReference type="GO" id="GO:0050821">
    <property type="term" value="P:protein stabilization"/>
    <property type="evidence" value="ECO:0007669"/>
    <property type="project" value="TreeGrafter"/>
</dbReference>
<dbReference type="Pfam" id="PF19026">
    <property type="entry name" value="UBA_HYPK"/>
    <property type="match status" value="1"/>
</dbReference>
<dbReference type="EMBL" id="JQDR03004874">
    <property type="protein sequence ID" value="KAA0201845.1"/>
    <property type="molecule type" value="Genomic_DNA"/>
</dbReference>
<dbReference type="CDD" id="cd14361">
    <property type="entry name" value="UBA_HYPK"/>
    <property type="match status" value="1"/>
</dbReference>
<protein>
    <submittedName>
        <fullName evidence="5">Huntingtin-interacting protein K</fullName>
    </submittedName>
</protein>
<organism evidence="3">
    <name type="scientific">Hyalella azteca</name>
    <name type="common">Amphipod</name>
    <dbReference type="NCBI Taxonomy" id="294128"/>
    <lineage>
        <taxon>Eukaryota</taxon>
        <taxon>Metazoa</taxon>
        <taxon>Ecdysozoa</taxon>
        <taxon>Arthropoda</taxon>
        <taxon>Crustacea</taxon>
        <taxon>Multicrustacea</taxon>
        <taxon>Malacostraca</taxon>
        <taxon>Eumalacostraca</taxon>
        <taxon>Peracarida</taxon>
        <taxon>Amphipoda</taxon>
        <taxon>Senticaudata</taxon>
        <taxon>Talitrida</taxon>
        <taxon>Talitroidea</taxon>
        <taxon>Hyalellidae</taxon>
        <taxon>Hyalella</taxon>
    </lineage>
</organism>
<feature type="compositionally biased region" description="Basic and acidic residues" evidence="1">
    <location>
        <begin position="11"/>
        <end position="32"/>
    </location>
</feature>